<dbReference type="PANTHER" id="PTHR11545:SF2">
    <property type="entry name" value="LARGE RIBOSOMAL SUBUNIT PROTEIN UL13M"/>
    <property type="match status" value="1"/>
</dbReference>
<dbReference type="SUPFAM" id="SSF52161">
    <property type="entry name" value="Ribosomal protein L13"/>
    <property type="match status" value="1"/>
</dbReference>
<dbReference type="InterPro" id="IPR036899">
    <property type="entry name" value="Ribosomal_uL13_sf"/>
</dbReference>
<dbReference type="AlphaFoldDB" id="A0A1H0B798"/>
<keyword evidence="4 6" id="KW-0687">Ribonucleoprotein</keyword>
<evidence type="ECO:0000313" key="9">
    <source>
        <dbReference type="EMBL" id="SDN41432.1"/>
    </source>
</evidence>
<dbReference type="GO" id="GO:0017148">
    <property type="term" value="P:negative regulation of translation"/>
    <property type="evidence" value="ECO:0007669"/>
    <property type="project" value="TreeGrafter"/>
</dbReference>
<dbReference type="CDD" id="cd00392">
    <property type="entry name" value="Ribosomal_L13"/>
    <property type="match status" value="1"/>
</dbReference>
<evidence type="ECO:0000256" key="1">
    <source>
        <dbReference type="ARBA" id="ARBA00006227"/>
    </source>
</evidence>
<dbReference type="FunFam" id="3.90.1180.10:FF:000001">
    <property type="entry name" value="50S ribosomal protein L13"/>
    <property type="match status" value="1"/>
</dbReference>
<comment type="similarity">
    <text evidence="1 6 7">Belongs to the universal ribosomal protein uL13 family.</text>
</comment>
<accession>A0A1H0B798</accession>
<comment type="function">
    <text evidence="6 8">This protein is one of the early assembly proteins of the 50S ribosomal subunit, although it is not seen to bind rRNA by itself. It is important during the early stages of 50S assembly.</text>
</comment>
<protein>
    <recommendedName>
        <fullName evidence="5 6">Large ribosomal subunit protein uL13</fullName>
    </recommendedName>
</protein>
<dbReference type="NCBIfam" id="TIGR01066">
    <property type="entry name" value="rplM_bact"/>
    <property type="match status" value="1"/>
</dbReference>
<dbReference type="EMBL" id="FNIN01000002">
    <property type="protein sequence ID" value="SDN41432.1"/>
    <property type="molecule type" value="Genomic_DNA"/>
</dbReference>
<dbReference type="Gene3D" id="3.90.1180.10">
    <property type="entry name" value="Ribosomal protein L13"/>
    <property type="match status" value="1"/>
</dbReference>
<evidence type="ECO:0000256" key="2">
    <source>
        <dbReference type="ARBA" id="ARBA00011838"/>
    </source>
</evidence>
<dbReference type="HAMAP" id="MF_01366">
    <property type="entry name" value="Ribosomal_uL13"/>
    <property type="match status" value="1"/>
</dbReference>
<reference evidence="9 10" key="1">
    <citation type="submission" date="2016-10" db="EMBL/GenBank/DDBJ databases">
        <authorList>
            <person name="de Groot N.N."/>
        </authorList>
    </citation>
    <scope>NUCLEOTIDE SEQUENCE [LARGE SCALE GENOMIC DNA]</scope>
    <source>
        <strain evidence="9 10">DSM 15269</strain>
    </source>
</reference>
<proteinExistence type="inferred from homology"/>
<dbReference type="InterPro" id="IPR023563">
    <property type="entry name" value="Ribosomal_uL13_CS"/>
</dbReference>
<dbReference type="GO" id="GO:0003735">
    <property type="term" value="F:structural constituent of ribosome"/>
    <property type="evidence" value="ECO:0007669"/>
    <property type="project" value="InterPro"/>
</dbReference>
<dbReference type="OrthoDB" id="9801330at2"/>
<dbReference type="RefSeq" id="WP_092063054.1">
    <property type="nucleotide sequence ID" value="NZ_FNIN01000002.1"/>
</dbReference>
<dbReference type="InterPro" id="IPR005823">
    <property type="entry name" value="Ribosomal_uL13_bac-type"/>
</dbReference>
<dbReference type="GO" id="GO:0006412">
    <property type="term" value="P:translation"/>
    <property type="evidence" value="ECO:0007669"/>
    <property type="project" value="UniProtKB-UniRule"/>
</dbReference>
<evidence type="ECO:0000256" key="7">
    <source>
        <dbReference type="RuleBase" id="RU003877"/>
    </source>
</evidence>
<comment type="subunit">
    <text evidence="2 6">Part of the 50S ribosomal subunit.</text>
</comment>
<evidence type="ECO:0000256" key="4">
    <source>
        <dbReference type="ARBA" id="ARBA00023274"/>
    </source>
</evidence>
<dbReference type="PANTHER" id="PTHR11545">
    <property type="entry name" value="RIBOSOMAL PROTEIN L13"/>
    <property type="match status" value="1"/>
</dbReference>
<dbReference type="GO" id="GO:0003729">
    <property type="term" value="F:mRNA binding"/>
    <property type="evidence" value="ECO:0007669"/>
    <property type="project" value="UniProtKB-ARBA"/>
</dbReference>
<dbReference type="PIRSF" id="PIRSF002181">
    <property type="entry name" value="Ribosomal_L13"/>
    <property type="match status" value="1"/>
</dbReference>
<dbReference type="PROSITE" id="PS00783">
    <property type="entry name" value="RIBOSOMAL_L13"/>
    <property type="match status" value="1"/>
</dbReference>
<dbReference type="STRING" id="206665.SAMN04488516_10264"/>
<evidence type="ECO:0000256" key="6">
    <source>
        <dbReference type="HAMAP-Rule" id="MF_01366"/>
    </source>
</evidence>
<evidence type="ECO:0000256" key="8">
    <source>
        <dbReference type="RuleBase" id="RU003878"/>
    </source>
</evidence>
<sequence>MKTYSPKPEEISRNWFIVDAEGKTLGRLATEIAKRLRGKHKPEFAPHLDCGDFIVVINAEKVSFTGRKRDQKMYYWHTGYPGGIKSRTLGQMLESKPEQVILKAVKGMLPKNRLGRKLLKKLKVYRGTDHPHQAQQPKPLEI</sequence>
<dbReference type="Proteomes" id="UP000199602">
    <property type="component" value="Unassembled WGS sequence"/>
</dbReference>
<evidence type="ECO:0000256" key="3">
    <source>
        <dbReference type="ARBA" id="ARBA00022980"/>
    </source>
</evidence>
<dbReference type="GO" id="GO:0022625">
    <property type="term" value="C:cytosolic large ribosomal subunit"/>
    <property type="evidence" value="ECO:0007669"/>
    <property type="project" value="TreeGrafter"/>
</dbReference>
<keyword evidence="10" id="KW-1185">Reference proteome</keyword>
<name>A0A1H0B798_9BACT</name>
<organism evidence="9 10">
    <name type="scientific">Desulfonauticus submarinus</name>
    <dbReference type="NCBI Taxonomy" id="206665"/>
    <lineage>
        <taxon>Bacteria</taxon>
        <taxon>Pseudomonadati</taxon>
        <taxon>Thermodesulfobacteriota</taxon>
        <taxon>Desulfovibrionia</taxon>
        <taxon>Desulfovibrionales</taxon>
        <taxon>Desulfonauticaceae</taxon>
        <taxon>Desulfonauticus</taxon>
    </lineage>
</organism>
<dbReference type="Pfam" id="PF00572">
    <property type="entry name" value="Ribosomal_L13"/>
    <property type="match status" value="1"/>
</dbReference>
<evidence type="ECO:0000256" key="5">
    <source>
        <dbReference type="ARBA" id="ARBA00035201"/>
    </source>
</evidence>
<gene>
    <name evidence="6 8" type="primary">rplM</name>
    <name evidence="9" type="ORF">SAMN04488516_10264</name>
</gene>
<dbReference type="InterPro" id="IPR005822">
    <property type="entry name" value="Ribosomal_uL13"/>
</dbReference>
<evidence type="ECO:0000313" key="10">
    <source>
        <dbReference type="Proteomes" id="UP000199602"/>
    </source>
</evidence>
<keyword evidence="3 6" id="KW-0689">Ribosomal protein</keyword>